<gene>
    <name evidence="2" type="ORF">WN944_029436</name>
</gene>
<dbReference type="AlphaFoldDB" id="A0AAP0LQQ5"/>
<evidence type="ECO:0000313" key="3">
    <source>
        <dbReference type="Proteomes" id="UP001428341"/>
    </source>
</evidence>
<keyword evidence="3" id="KW-1185">Reference proteome</keyword>
<dbReference type="Proteomes" id="UP001428341">
    <property type="component" value="Unassembled WGS sequence"/>
</dbReference>
<dbReference type="EMBL" id="JBCGBO010000025">
    <property type="protein sequence ID" value="KAK9177414.1"/>
    <property type="molecule type" value="Genomic_DNA"/>
</dbReference>
<accession>A0AAP0LQQ5</accession>
<sequence>MQPQEAAARRSEMQPREPAAISHRRDRVKLSHRCNCDVPMESAAPRLLPLAAAGFTCYHNRYNLIHLHIHCHQVFGEKKGIKAGNFGKRASGSLNETKNGVTQNPQEISNQHIS</sequence>
<name>A0AAP0LQQ5_9ROSI</name>
<reference evidence="2 3" key="1">
    <citation type="submission" date="2024-05" db="EMBL/GenBank/DDBJ databases">
        <title>Haplotype-resolved chromosome-level genome assembly of Huyou (Citrus changshanensis).</title>
        <authorList>
            <person name="Miao C."/>
            <person name="Chen W."/>
            <person name="Wu Y."/>
            <person name="Wang L."/>
            <person name="Zhao S."/>
            <person name="Grierson D."/>
            <person name="Xu C."/>
            <person name="Chen K."/>
        </authorList>
    </citation>
    <scope>NUCLEOTIDE SEQUENCE [LARGE SCALE GENOMIC DNA]</scope>
    <source>
        <strain evidence="2">01-14</strain>
        <tissue evidence="2">Leaf</tissue>
    </source>
</reference>
<feature type="region of interest" description="Disordered" evidence="1">
    <location>
        <begin position="87"/>
        <end position="114"/>
    </location>
</feature>
<evidence type="ECO:0000256" key="1">
    <source>
        <dbReference type="SAM" id="MobiDB-lite"/>
    </source>
</evidence>
<feature type="compositionally biased region" description="Polar residues" evidence="1">
    <location>
        <begin position="92"/>
        <end position="114"/>
    </location>
</feature>
<protein>
    <submittedName>
        <fullName evidence="2">Uncharacterized protein</fullName>
    </submittedName>
</protein>
<comment type="caution">
    <text evidence="2">The sequence shown here is derived from an EMBL/GenBank/DDBJ whole genome shotgun (WGS) entry which is preliminary data.</text>
</comment>
<organism evidence="2 3">
    <name type="scientific">Citrus x changshan-huyou</name>
    <dbReference type="NCBI Taxonomy" id="2935761"/>
    <lineage>
        <taxon>Eukaryota</taxon>
        <taxon>Viridiplantae</taxon>
        <taxon>Streptophyta</taxon>
        <taxon>Embryophyta</taxon>
        <taxon>Tracheophyta</taxon>
        <taxon>Spermatophyta</taxon>
        <taxon>Magnoliopsida</taxon>
        <taxon>eudicotyledons</taxon>
        <taxon>Gunneridae</taxon>
        <taxon>Pentapetalae</taxon>
        <taxon>rosids</taxon>
        <taxon>malvids</taxon>
        <taxon>Sapindales</taxon>
        <taxon>Rutaceae</taxon>
        <taxon>Aurantioideae</taxon>
        <taxon>Citrus</taxon>
    </lineage>
</organism>
<evidence type="ECO:0000313" key="2">
    <source>
        <dbReference type="EMBL" id="KAK9177414.1"/>
    </source>
</evidence>
<feature type="region of interest" description="Disordered" evidence="1">
    <location>
        <begin position="1"/>
        <end position="26"/>
    </location>
</feature>
<proteinExistence type="predicted"/>